<feature type="transmembrane region" description="Helical" evidence="13">
    <location>
        <begin position="102"/>
        <end position="120"/>
    </location>
</feature>
<keyword evidence="15" id="KW-1185">Reference proteome</keyword>
<evidence type="ECO:0000256" key="8">
    <source>
        <dbReference type="ARBA" id="ARBA00023034"/>
    </source>
</evidence>
<dbReference type="GeneID" id="110802399"/>
<accession>A0A9R0J8U2</accession>
<evidence type="ECO:0000256" key="5">
    <source>
        <dbReference type="ARBA" id="ARBA00022824"/>
    </source>
</evidence>
<evidence type="ECO:0000259" key="14">
    <source>
        <dbReference type="PROSITE" id="PS50192"/>
    </source>
</evidence>
<dbReference type="OrthoDB" id="261831at2759"/>
<comment type="function">
    <text evidence="12">Required for vesicular transport from the ER to the Golgi complex. Functions as a SNARE associated with ER-derived vesicles.</text>
</comment>
<reference evidence="15" key="1">
    <citation type="journal article" date="2021" name="Nat. Commun.">
        <title>Genomic analyses provide insights into spinach domestication and the genetic basis of agronomic traits.</title>
        <authorList>
            <person name="Cai X."/>
            <person name="Sun X."/>
            <person name="Xu C."/>
            <person name="Sun H."/>
            <person name="Wang X."/>
            <person name="Ge C."/>
            <person name="Zhang Z."/>
            <person name="Wang Q."/>
            <person name="Fei Z."/>
            <person name="Jiao C."/>
            <person name="Wang Q."/>
        </authorList>
    </citation>
    <scope>NUCLEOTIDE SEQUENCE [LARGE SCALE GENOMIC DNA]</scope>
    <source>
        <strain evidence="15">cv. Varoflay</strain>
    </source>
</reference>
<keyword evidence="10 13" id="KW-0472">Membrane</keyword>
<dbReference type="PROSITE" id="PS50192">
    <property type="entry name" value="T_SNARE"/>
    <property type="match status" value="1"/>
</dbReference>
<evidence type="ECO:0000256" key="7">
    <source>
        <dbReference type="ARBA" id="ARBA00022989"/>
    </source>
</evidence>
<comment type="subcellular location">
    <subcellularLocation>
        <location evidence="1">Endoplasmic reticulum membrane</location>
        <topology evidence="1">Single-pass type IV membrane protein</topology>
    </subcellularLocation>
    <subcellularLocation>
        <location evidence="2">Golgi apparatus membrane</location>
        <topology evidence="2">Single-pass type IV membrane protein</topology>
    </subcellularLocation>
</comment>
<dbReference type="GO" id="GO:0005789">
    <property type="term" value="C:endoplasmic reticulum membrane"/>
    <property type="evidence" value="ECO:0007669"/>
    <property type="project" value="UniProtKB-SubCell"/>
</dbReference>
<dbReference type="KEGG" id="soe:110802399"/>
<dbReference type="AlphaFoldDB" id="A0A9R0J8U2"/>
<dbReference type="GO" id="GO:0000139">
    <property type="term" value="C:Golgi membrane"/>
    <property type="evidence" value="ECO:0007669"/>
    <property type="project" value="UniProtKB-SubCell"/>
</dbReference>
<keyword evidence="7 13" id="KW-1133">Transmembrane helix</keyword>
<evidence type="ECO:0000313" key="15">
    <source>
        <dbReference type="Proteomes" id="UP000813463"/>
    </source>
</evidence>
<evidence type="ECO:0000256" key="4">
    <source>
        <dbReference type="ARBA" id="ARBA00022692"/>
    </source>
</evidence>
<organism evidence="15 16">
    <name type="scientific">Spinacia oleracea</name>
    <name type="common">Spinach</name>
    <dbReference type="NCBI Taxonomy" id="3562"/>
    <lineage>
        <taxon>Eukaryota</taxon>
        <taxon>Viridiplantae</taxon>
        <taxon>Streptophyta</taxon>
        <taxon>Embryophyta</taxon>
        <taxon>Tracheophyta</taxon>
        <taxon>Spermatophyta</taxon>
        <taxon>Magnoliopsida</taxon>
        <taxon>eudicotyledons</taxon>
        <taxon>Gunneridae</taxon>
        <taxon>Pentapetalae</taxon>
        <taxon>Caryophyllales</taxon>
        <taxon>Chenopodiaceae</taxon>
        <taxon>Chenopodioideae</taxon>
        <taxon>Anserineae</taxon>
        <taxon>Spinacia</taxon>
    </lineage>
</organism>
<evidence type="ECO:0000256" key="13">
    <source>
        <dbReference type="SAM" id="Phobius"/>
    </source>
</evidence>
<dbReference type="FunFam" id="1.20.5.110:FF:000056">
    <property type="entry name" value="Bet1-like protein At4g14600"/>
    <property type="match status" value="1"/>
</dbReference>
<dbReference type="Proteomes" id="UP000813463">
    <property type="component" value="Chromosome 2"/>
</dbReference>
<reference evidence="16" key="2">
    <citation type="submission" date="2025-08" db="UniProtKB">
        <authorList>
            <consortium name="RefSeq"/>
        </authorList>
    </citation>
    <scope>IDENTIFICATION</scope>
    <source>
        <tissue evidence="16">Leaf</tissue>
    </source>
</reference>
<keyword evidence="9" id="KW-0175">Coiled coil</keyword>
<keyword evidence="8" id="KW-0333">Golgi apparatus</keyword>
<evidence type="ECO:0000256" key="11">
    <source>
        <dbReference type="ARBA" id="ARBA00037962"/>
    </source>
</evidence>
<dbReference type="RefSeq" id="XP_021863563.1">
    <property type="nucleotide sequence ID" value="XM_022007871.2"/>
</dbReference>
<dbReference type="InterPro" id="IPR000727">
    <property type="entry name" value="T_SNARE_dom"/>
</dbReference>
<evidence type="ECO:0000256" key="3">
    <source>
        <dbReference type="ARBA" id="ARBA00022448"/>
    </source>
</evidence>
<evidence type="ECO:0000256" key="6">
    <source>
        <dbReference type="ARBA" id="ARBA00022927"/>
    </source>
</evidence>
<keyword evidence="4 13" id="KW-0812">Transmembrane</keyword>
<comment type="similarity">
    <text evidence="11">Belongs to the BET1 family.</text>
</comment>
<dbReference type="PANTHER" id="PTHR12791">
    <property type="entry name" value="GOLGI SNARE BET1-RELATED"/>
    <property type="match status" value="1"/>
</dbReference>
<dbReference type="SMART" id="SM00397">
    <property type="entry name" value="t_SNARE"/>
    <property type="match status" value="1"/>
</dbReference>
<evidence type="ECO:0000256" key="1">
    <source>
        <dbReference type="ARBA" id="ARBA00004163"/>
    </source>
</evidence>
<keyword evidence="5" id="KW-0256">Endoplasmic reticulum</keyword>
<keyword evidence="6" id="KW-0653">Protein transport</keyword>
<proteinExistence type="inferred from homology"/>
<dbReference type="CDD" id="cd15841">
    <property type="entry name" value="SNARE_Qc"/>
    <property type="match status" value="1"/>
</dbReference>
<evidence type="ECO:0000256" key="9">
    <source>
        <dbReference type="ARBA" id="ARBA00023054"/>
    </source>
</evidence>
<keyword evidence="3" id="KW-0813">Transport</keyword>
<evidence type="ECO:0000313" key="16">
    <source>
        <dbReference type="RefSeq" id="XP_021863563.1"/>
    </source>
</evidence>
<dbReference type="SUPFAM" id="SSF58038">
    <property type="entry name" value="SNARE fusion complex"/>
    <property type="match status" value="1"/>
</dbReference>
<evidence type="ECO:0000256" key="2">
    <source>
        <dbReference type="ARBA" id="ARBA00004409"/>
    </source>
</evidence>
<evidence type="ECO:0000256" key="12">
    <source>
        <dbReference type="ARBA" id="ARBA00060029"/>
    </source>
</evidence>
<name>A0A9R0J8U2_SPIOL</name>
<protein>
    <submittedName>
        <fullName evidence="16">Bet1-like protein At4g14600</fullName>
    </submittedName>
</protein>
<dbReference type="GO" id="GO:0015031">
    <property type="term" value="P:protein transport"/>
    <property type="evidence" value="ECO:0007669"/>
    <property type="project" value="UniProtKB-KW"/>
</dbReference>
<dbReference type="Gene3D" id="1.20.5.110">
    <property type="match status" value="1"/>
</dbReference>
<evidence type="ECO:0000256" key="10">
    <source>
        <dbReference type="ARBA" id="ARBA00023136"/>
    </source>
</evidence>
<gene>
    <name evidence="16" type="primary">LOC110802399</name>
</gene>
<sequence length="126" mass="14260">MSYRGGAAPFRSSDGLSTRQVGNSDEIQLRIDPMHGDLDDEILGLSSQVRRLKNVAQEINSEAKIQSDFVDQLQMTLIRAQASLKNNMRRINSSVVRNGGSHVTHVVLFALFCLFLVYFWSKFSRR</sequence>
<feature type="domain" description="T-SNARE coiled-coil homology" evidence="14">
    <location>
        <begin position="32"/>
        <end position="94"/>
    </location>
</feature>